<evidence type="ECO:0008006" key="4">
    <source>
        <dbReference type="Google" id="ProtNLM"/>
    </source>
</evidence>
<feature type="compositionally biased region" description="Basic and acidic residues" evidence="1">
    <location>
        <begin position="415"/>
        <end position="425"/>
    </location>
</feature>
<feature type="compositionally biased region" description="Low complexity" evidence="1">
    <location>
        <begin position="389"/>
        <end position="403"/>
    </location>
</feature>
<evidence type="ECO:0000256" key="1">
    <source>
        <dbReference type="SAM" id="MobiDB-lite"/>
    </source>
</evidence>
<gene>
    <name evidence="2" type="ORF">KGQ19_09165</name>
</gene>
<feature type="compositionally biased region" description="Basic and acidic residues" evidence="1">
    <location>
        <begin position="200"/>
        <end position="210"/>
    </location>
</feature>
<evidence type="ECO:0000313" key="3">
    <source>
        <dbReference type="Proteomes" id="UP000730482"/>
    </source>
</evidence>
<comment type="caution">
    <text evidence="2">The sequence shown here is derived from an EMBL/GenBank/DDBJ whole genome shotgun (WGS) entry which is preliminary data.</text>
</comment>
<organism evidence="2 3">
    <name type="scientific">Catenulispora pinistramenti</name>
    <dbReference type="NCBI Taxonomy" id="2705254"/>
    <lineage>
        <taxon>Bacteria</taxon>
        <taxon>Bacillati</taxon>
        <taxon>Actinomycetota</taxon>
        <taxon>Actinomycetes</taxon>
        <taxon>Catenulisporales</taxon>
        <taxon>Catenulisporaceae</taxon>
        <taxon>Catenulispora</taxon>
    </lineage>
</organism>
<accession>A0ABS5KLW6</accession>
<sequence>MATSDRLEQMVGDLVQIVETAKAVPMSASCVINRAEVLEILHELAAGVSEELAESRRLVAEREEVIAQARRDAADHIEAARRERGSMLSGTEMGREAERIRGAALEDARRIREDADNYVDDKLANFEVVLTKTLQAVGRGRAKMVGKDPMSELGEHIAEQDAVEAATRPEYDFSERDEVPTGYQRDAGGRGEYNTGEYPKYTDEGYENQRDGYQQEPSYQPQEQQPSYQEAPVYQADAYGQQQADAFGQQQPDAYGQQQPDAYGQPQPDAYGQQPDPYGQGEYNTGEYGLPEPELSHEFAAADMSGVFQRPDFSQDYPPQEYQQPEYQQQPAQVAVGYGYDQENGYAANYNDPASVPYPVQPYGAQYGGQPEYHTGEYQQYPQHEDPYAAQQAQPSHQQHPEASGFFDTGMIDVRQFRDDPYQQH</sequence>
<feature type="region of interest" description="Disordered" evidence="1">
    <location>
        <begin position="309"/>
        <end position="329"/>
    </location>
</feature>
<feature type="compositionally biased region" description="Basic and acidic residues" evidence="1">
    <location>
        <begin position="167"/>
        <end position="179"/>
    </location>
</feature>
<feature type="region of interest" description="Disordered" evidence="1">
    <location>
        <begin position="346"/>
        <end position="425"/>
    </location>
</feature>
<feature type="compositionally biased region" description="Low complexity" evidence="1">
    <location>
        <begin position="214"/>
        <end position="262"/>
    </location>
</feature>
<reference evidence="2 3" key="1">
    <citation type="submission" date="2020-02" db="EMBL/GenBank/DDBJ databases">
        <title>Acidophilic actinobacteria isolated from forest soil.</title>
        <authorList>
            <person name="Golinska P."/>
        </authorList>
    </citation>
    <scope>NUCLEOTIDE SEQUENCE [LARGE SCALE GENOMIC DNA]</scope>
    <source>
        <strain evidence="2 3">NL8</strain>
    </source>
</reference>
<dbReference type="EMBL" id="JAAFYZ010000021">
    <property type="protein sequence ID" value="MBS2547039.1"/>
    <property type="molecule type" value="Genomic_DNA"/>
</dbReference>
<dbReference type="Proteomes" id="UP000730482">
    <property type="component" value="Unassembled WGS sequence"/>
</dbReference>
<evidence type="ECO:0000313" key="2">
    <source>
        <dbReference type="EMBL" id="MBS2547039.1"/>
    </source>
</evidence>
<feature type="region of interest" description="Disordered" evidence="1">
    <location>
        <begin position="160"/>
        <end position="292"/>
    </location>
</feature>
<proteinExistence type="predicted"/>
<protein>
    <recommendedName>
        <fullName evidence="4">Cell division initiation protein</fullName>
    </recommendedName>
</protein>
<feature type="compositionally biased region" description="Low complexity" evidence="1">
    <location>
        <begin position="318"/>
        <end position="329"/>
    </location>
</feature>
<keyword evidence="3" id="KW-1185">Reference proteome</keyword>
<dbReference type="RefSeq" id="WP_212008640.1">
    <property type="nucleotide sequence ID" value="NZ_JAAFYZ010000021.1"/>
</dbReference>
<name>A0ABS5KLW6_9ACTN</name>